<keyword evidence="1" id="KW-1133">Transmembrane helix</keyword>
<dbReference type="EMBL" id="KB445819">
    <property type="protein sequence ID" value="EMD31395.1"/>
    <property type="molecule type" value="Genomic_DNA"/>
</dbReference>
<organism evidence="2 3">
    <name type="scientific">Ceriporiopsis subvermispora (strain B)</name>
    <name type="common">White-rot fungus</name>
    <name type="synonym">Gelatoporia subvermispora</name>
    <dbReference type="NCBI Taxonomy" id="914234"/>
    <lineage>
        <taxon>Eukaryota</taxon>
        <taxon>Fungi</taxon>
        <taxon>Dikarya</taxon>
        <taxon>Basidiomycota</taxon>
        <taxon>Agaricomycotina</taxon>
        <taxon>Agaricomycetes</taxon>
        <taxon>Polyporales</taxon>
        <taxon>Gelatoporiaceae</taxon>
        <taxon>Gelatoporia</taxon>
    </lineage>
</organism>
<dbReference type="HOGENOM" id="CLU_1004722_0_0_1"/>
<name>M2QH84_CERS8</name>
<keyword evidence="1" id="KW-0472">Membrane</keyword>
<dbReference type="AlphaFoldDB" id="M2QH84"/>
<protein>
    <submittedName>
        <fullName evidence="2">Uncharacterized protein</fullName>
    </submittedName>
</protein>
<evidence type="ECO:0000313" key="3">
    <source>
        <dbReference type="Proteomes" id="UP000016930"/>
    </source>
</evidence>
<feature type="transmembrane region" description="Helical" evidence="1">
    <location>
        <begin position="6"/>
        <end position="23"/>
    </location>
</feature>
<feature type="transmembrane region" description="Helical" evidence="1">
    <location>
        <begin position="152"/>
        <end position="171"/>
    </location>
</feature>
<sequence length="277" mass="31058">MALITLGVYYYLVLSFGDVIVVSKPHWYLVPMGNLHVYYVRSYISFTPVVGAFRLDCGDGRDPKGCCTNLTASNIFVYRLRRCTLSTVPISSINNTCLRTSVNGSSKVDWHRNYQGMQYICVPNCILSLVPIPVLILTVGQDVHQLVVRNPPVLGTVVMVVTVMVSQYVVVQRFRHDGNVFKSLYFALPDDLVFIAFYYISSKHLNALLARLNVRETLNSKKQARSSGLRTVTIPSSRRIDVICLNATSRHPGVDNHAICMDTLKPEVREVPEMVAT</sequence>
<keyword evidence="1" id="KW-0812">Transmembrane</keyword>
<proteinExistence type="predicted"/>
<reference evidence="2 3" key="1">
    <citation type="journal article" date="2012" name="Proc. Natl. Acad. Sci. U.S.A.">
        <title>Comparative genomics of Ceriporiopsis subvermispora and Phanerochaete chrysosporium provide insight into selective ligninolysis.</title>
        <authorList>
            <person name="Fernandez-Fueyo E."/>
            <person name="Ruiz-Duenas F.J."/>
            <person name="Ferreira P."/>
            <person name="Floudas D."/>
            <person name="Hibbett D.S."/>
            <person name="Canessa P."/>
            <person name="Larrondo L.F."/>
            <person name="James T.Y."/>
            <person name="Seelenfreund D."/>
            <person name="Lobos S."/>
            <person name="Polanco R."/>
            <person name="Tello M."/>
            <person name="Honda Y."/>
            <person name="Watanabe T."/>
            <person name="Watanabe T."/>
            <person name="Ryu J.S."/>
            <person name="Kubicek C.P."/>
            <person name="Schmoll M."/>
            <person name="Gaskell J."/>
            <person name="Hammel K.E."/>
            <person name="St John F.J."/>
            <person name="Vanden Wymelenberg A."/>
            <person name="Sabat G."/>
            <person name="Splinter BonDurant S."/>
            <person name="Syed K."/>
            <person name="Yadav J.S."/>
            <person name="Doddapaneni H."/>
            <person name="Subramanian V."/>
            <person name="Lavin J.L."/>
            <person name="Oguiza J.A."/>
            <person name="Perez G."/>
            <person name="Pisabarro A.G."/>
            <person name="Ramirez L."/>
            <person name="Santoyo F."/>
            <person name="Master E."/>
            <person name="Coutinho P.M."/>
            <person name="Henrissat B."/>
            <person name="Lombard V."/>
            <person name="Magnuson J.K."/>
            <person name="Kuees U."/>
            <person name="Hori C."/>
            <person name="Igarashi K."/>
            <person name="Samejima M."/>
            <person name="Held B.W."/>
            <person name="Barry K.W."/>
            <person name="LaButti K.M."/>
            <person name="Lapidus A."/>
            <person name="Lindquist E.A."/>
            <person name="Lucas S.M."/>
            <person name="Riley R."/>
            <person name="Salamov A.A."/>
            <person name="Hoffmeister D."/>
            <person name="Schwenk D."/>
            <person name="Hadar Y."/>
            <person name="Yarden O."/>
            <person name="de Vries R.P."/>
            <person name="Wiebenga A."/>
            <person name="Stenlid J."/>
            <person name="Eastwood D."/>
            <person name="Grigoriev I.V."/>
            <person name="Berka R.M."/>
            <person name="Blanchette R.A."/>
            <person name="Kersten P."/>
            <person name="Martinez A.T."/>
            <person name="Vicuna R."/>
            <person name="Cullen D."/>
        </authorList>
    </citation>
    <scope>NUCLEOTIDE SEQUENCE [LARGE SCALE GENOMIC DNA]</scope>
    <source>
        <strain evidence="2 3">B</strain>
    </source>
</reference>
<feature type="transmembrane region" description="Helical" evidence="1">
    <location>
        <begin position="119"/>
        <end position="140"/>
    </location>
</feature>
<keyword evidence="3" id="KW-1185">Reference proteome</keyword>
<evidence type="ECO:0000313" key="2">
    <source>
        <dbReference type="EMBL" id="EMD31395.1"/>
    </source>
</evidence>
<gene>
    <name evidence="2" type="ORF">CERSUDRAFT_78180</name>
</gene>
<evidence type="ECO:0000256" key="1">
    <source>
        <dbReference type="SAM" id="Phobius"/>
    </source>
</evidence>
<accession>M2QH84</accession>
<dbReference type="Proteomes" id="UP000016930">
    <property type="component" value="Unassembled WGS sequence"/>
</dbReference>